<dbReference type="EMBL" id="JAIZAY010000009">
    <property type="protein sequence ID" value="KAJ8036277.1"/>
    <property type="molecule type" value="Genomic_DNA"/>
</dbReference>
<protein>
    <submittedName>
        <fullName evidence="8">Matrilin-3</fullName>
    </submittedName>
</protein>
<organism evidence="8 9">
    <name type="scientific">Holothuria leucospilota</name>
    <name type="common">Black long sea cucumber</name>
    <name type="synonym">Mertensiothuria leucospilota</name>
    <dbReference type="NCBI Taxonomy" id="206669"/>
    <lineage>
        <taxon>Eukaryota</taxon>
        <taxon>Metazoa</taxon>
        <taxon>Echinodermata</taxon>
        <taxon>Eleutherozoa</taxon>
        <taxon>Echinozoa</taxon>
        <taxon>Holothuroidea</taxon>
        <taxon>Aspidochirotacea</taxon>
        <taxon>Aspidochirotida</taxon>
        <taxon>Holothuriidae</taxon>
        <taxon>Holothuria</taxon>
    </lineage>
</organism>
<keyword evidence="5" id="KW-0812">Transmembrane</keyword>
<dbReference type="SMART" id="SM00181">
    <property type="entry name" value="EGF"/>
    <property type="match status" value="3"/>
</dbReference>
<keyword evidence="3" id="KW-0245">EGF-like domain</keyword>
<reference evidence="8" key="1">
    <citation type="submission" date="2021-10" db="EMBL/GenBank/DDBJ databases">
        <title>Tropical sea cucumber genome reveals ecological adaptation and Cuvierian tubules defense mechanism.</title>
        <authorList>
            <person name="Chen T."/>
        </authorList>
    </citation>
    <scope>NUCLEOTIDE SEQUENCE</scope>
    <source>
        <strain evidence="8">Nanhai2018</strain>
        <tissue evidence="8">Muscle</tissue>
    </source>
</reference>
<dbReference type="InterPro" id="IPR018097">
    <property type="entry name" value="EGF_Ca-bd_CS"/>
</dbReference>
<dbReference type="SMART" id="SM00034">
    <property type="entry name" value="CLECT"/>
    <property type="match status" value="2"/>
</dbReference>
<dbReference type="GO" id="GO:0005615">
    <property type="term" value="C:extracellular space"/>
    <property type="evidence" value="ECO:0007669"/>
    <property type="project" value="TreeGrafter"/>
</dbReference>
<dbReference type="InterPro" id="IPR051586">
    <property type="entry name" value="PKC-binding_NELL"/>
</dbReference>
<keyword evidence="9" id="KW-1185">Reference proteome</keyword>
<accession>A0A9Q1C0U2</accession>
<dbReference type="PANTHER" id="PTHR24042">
    <property type="entry name" value="NEL HOMOLOG"/>
    <property type="match status" value="1"/>
</dbReference>
<dbReference type="CDD" id="cd00054">
    <property type="entry name" value="EGF_CA"/>
    <property type="match status" value="1"/>
</dbReference>
<dbReference type="AlphaFoldDB" id="A0A9Q1C0U2"/>
<dbReference type="GO" id="GO:0008201">
    <property type="term" value="F:heparin binding"/>
    <property type="evidence" value="ECO:0007669"/>
    <property type="project" value="TreeGrafter"/>
</dbReference>
<evidence type="ECO:0000256" key="5">
    <source>
        <dbReference type="SAM" id="Phobius"/>
    </source>
</evidence>
<dbReference type="PROSITE" id="PS50026">
    <property type="entry name" value="EGF_3"/>
    <property type="match status" value="1"/>
</dbReference>
<dbReference type="InterPro" id="IPR001304">
    <property type="entry name" value="C-type_lectin-like"/>
</dbReference>
<comment type="caution">
    <text evidence="8">The sequence shown here is derived from an EMBL/GenBank/DDBJ whole genome shotgun (WGS) entry which is preliminary data.</text>
</comment>
<feature type="compositionally biased region" description="Low complexity" evidence="4">
    <location>
        <begin position="872"/>
        <end position="888"/>
    </location>
</feature>
<name>A0A9Q1C0U2_HOLLE</name>
<feature type="domain" description="EGF-like" evidence="7">
    <location>
        <begin position="686"/>
        <end position="724"/>
    </location>
</feature>
<dbReference type="Gene3D" id="3.10.100.10">
    <property type="entry name" value="Mannose-Binding Protein A, subunit A"/>
    <property type="match status" value="2"/>
</dbReference>
<keyword evidence="1 3" id="KW-1015">Disulfide bond</keyword>
<feature type="chain" id="PRO_5040201162" evidence="6">
    <location>
        <begin position="26"/>
        <end position="913"/>
    </location>
</feature>
<dbReference type="PROSITE" id="PS01186">
    <property type="entry name" value="EGF_2"/>
    <property type="match status" value="1"/>
</dbReference>
<keyword evidence="5" id="KW-0472">Membrane</keyword>
<dbReference type="OrthoDB" id="4062651at2759"/>
<feature type="region of interest" description="Disordered" evidence="4">
    <location>
        <begin position="869"/>
        <end position="895"/>
    </location>
</feature>
<dbReference type="Pfam" id="PF07645">
    <property type="entry name" value="EGF_CA"/>
    <property type="match status" value="1"/>
</dbReference>
<evidence type="ECO:0000256" key="3">
    <source>
        <dbReference type="PROSITE-ProRule" id="PRU00076"/>
    </source>
</evidence>
<dbReference type="PROSITE" id="PS01187">
    <property type="entry name" value="EGF_CA"/>
    <property type="match status" value="1"/>
</dbReference>
<evidence type="ECO:0000256" key="4">
    <source>
        <dbReference type="SAM" id="MobiDB-lite"/>
    </source>
</evidence>
<evidence type="ECO:0000259" key="7">
    <source>
        <dbReference type="PROSITE" id="PS50026"/>
    </source>
</evidence>
<dbReference type="InterPro" id="IPR049883">
    <property type="entry name" value="NOTCH1_EGF-like"/>
</dbReference>
<dbReference type="PANTHER" id="PTHR24042:SF5">
    <property type="entry name" value="EGF-LIKE CALCIUM-BINDING DOMAIN-CONTAINING PROTEIN"/>
    <property type="match status" value="1"/>
</dbReference>
<evidence type="ECO:0000256" key="2">
    <source>
        <dbReference type="ARBA" id="ARBA00023180"/>
    </source>
</evidence>
<dbReference type="InterPro" id="IPR016187">
    <property type="entry name" value="CTDL_fold"/>
</dbReference>
<feature type="signal peptide" evidence="6">
    <location>
        <begin position="1"/>
        <end position="25"/>
    </location>
</feature>
<keyword evidence="5" id="KW-1133">Transmembrane helix</keyword>
<evidence type="ECO:0000256" key="1">
    <source>
        <dbReference type="ARBA" id="ARBA00023157"/>
    </source>
</evidence>
<evidence type="ECO:0000313" key="8">
    <source>
        <dbReference type="EMBL" id="KAJ8036277.1"/>
    </source>
</evidence>
<dbReference type="Gene3D" id="2.10.25.10">
    <property type="entry name" value="Laminin"/>
    <property type="match status" value="1"/>
</dbReference>
<dbReference type="GO" id="GO:0005509">
    <property type="term" value="F:calcium ion binding"/>
    <property type="evidence" value="ECO:0007669"/>
    <property type="project" value="InterPro"/>
</dbReference>
<evidence type="ECO:0000256" key="6">
    <source>
        <dbReference type="SAM" id="SignalP"/>
    </source>
</evidence>
<dbReference type="Gene3D" id="2.90.20.10">
    <property type="entry name" value="Plasmodium vivax P25 domain"/>
    <property type="match status" value="1"/>
</dbReference>
<dbReference type="SUPFAM" id="SSF56436">
    <property type="entry name" value="C-type lectin-like"/>
    <property type="match status" value="2"/>
</dbReference>
<proteinExistence type="predicted"/>
<dbReference type="SUPFAM" id="SSF57196">
    <property type="entry name" value="EGF/Laminin"/>
    <property type="match status" value="1"/>
</dbReference>
<feature type="disulfide bond" evidence="3">
    <location>
        <begin position="714"/>
        <end position="723"/>
    </location>
</feature>
<comment type="caution">
    <text evidence="3">Lacks conserved residue(s) required for the propagation of feature annotation.</text>
</comment>
<keyword evidence="6" id="KW-0732">Signal</keyword>
<gene>
    <name evidence="8" type="ORF">HOLleu_20204</name>
</gene>
<keyword evidence="2" id="KW-0325">Glycoprotein</keyword>
<sequence>MMGCHQRATHIFVLVFMLVIPNVLGQCTSPFEDISSDPLQVRCVYVSPTTATPVNFAEARHACQALDPTADLIKILGNDIADLVSHSNYDSSSTYYVGLTNAAIASNRENVIDCSAYNPLIQALLSSDTCLSAQCNCWALDSQNGILDQKSCLTDQHLYICGLTNSEDYVDVICPNGWEKVKDRCYRYHTGESTVATFTQAQDMCAVDCGSLARVNFYDCNYAGILGARSNTGTSYLVGLMGSSGTEEWRDNSMPDTNLIYTTGAGTGDCFVLKDDGSTGALERVSCTDGTATQNFICERESLIPTTPGIQTTVDEGATTQVQVTTREEATTQVELTTNNGVVTTGNVETTAIREASTAVGEVTTGEGEETTTSVDARVSTNSVLGFDRNDPCNPNPCEGTGTGEITCVATSASVAHCVCSTGFELESLLGPCFDINECDRNLHNCSTTEACVNNEGSFTCECTSCNQPDTGNQGVDVCANSNGNPCDVSTTRCQSTGNGYTCECLGARVRVNDRSCTDQCTAGSHGCDIATTICVADNEGIATCECRTGYQSIPENPNACQLNSGLSARMRVRVTSIGGIIAIFTELLEDKTSFQFREIGHQICDAITLKLEDTSQCRPAGFDAGSIVAYLQVTIPIPNKIRGYEHMKDVLIDGSLNDEGYATLYTSDGKEVIIDPNALEVDDIANYVCRPSTCQNGGVCSYEDRFIQTHCQCTEGFQGRSCDTIMVSEPSSSSTGLLIGLTLLVVVLFIAFFCCFCVICVLSRRRLQTENKKIFRYQPPVAMPPSQSSGLHEIQRISCEASAKANGQSYSPVTFPRIIRNRAVDQGMEMHSRTNENYGYQSADYDVESVLDNRRMEHYKKFFSNSRELNSHMSSRGDGSSSTGSVSLKPTVSHLGDHDFYRPYTVDGTENT</sequence>
<feature type="transmembrane region" description="Helical" evidence="5">
    <location>
        <begin position="738"/>
        <end position="763"/>
    </location>
</feature>
<dbReference type="PROSITE" id="PS00022">
    <property type="entry name" value="EGF_1"/>
    <property type="match status" value="1"/>
</dbReference>
<evidence type="ECO:0000313" key="9">
    <source>
        <dbReference type="Proteomes" id="UP001152320"/>
    </source>
</evidence>
<dbReference type="InterPro" id="IPR016186">
    <property type="entry name" value="C-type_lectin-like/link_sf"/>
</dbReference>
<dbReference type="InterPro" id="IPR000742">
    <property type="entry name" value="EGF"/>
</dbReference>
<feature type="disulfide bond" evidence="3">
    <location>
        <begin position="695"/>
        <end position="712"/>
    </location>
</feature>
<dbReference type="CDD" id="cd00037">
    <property type="entry name" value="CLECT"/>
    <property type="match status" value="1"/>
</dbReference>
<dbReference type="Proteomes" id="UP001152320">
    <property type="component" value="Chromosome 9"/>
</dbReference>